<dbReference type="HOGENOM" id="CLU_2900082_0_0_10"/>
<sequence>MSVPLGMQWTYTRYGGFDGFKAVFCGFSSFCIIDFLPNNNYLVYLHMKIIRYGKGYPCAFTA</sequence>
<dbReference type="Proteomes" id="UP000003598">
    <property type="component" value="Unassembled WGS sequence"/>
</dbReference>
<accession>G5SW72</accession>
<keyword evidence="1" id="KW-0472">Membrane</keyword>
<reference evidence="2 3" key="1">
    <citation type="submission" date="2011-03" db="EMBL/GenBank/DDBJ databases">
        <authorList>
            <person name="Weinstock G."/>
            <person name="Sodergren E."/>
            <person name="Clifton S."/>
            <person name="Fulton L."/>
            <person name="Fulton B."/>
            <person name="Courtney L."/>
            <person name="Fronick C."/>
            <person name="Harrison M."/>
            <person name="Strong C."/>
            <person name="Farmer C."/>
            <person name="Delahaunty K."/>
            <person name="Markovic C."/>
            <person name="Hall O."/>
            <person name="Minx P."/>
            <person name="Tomlinson C."/>
            <person name="Mitreva M."/>
            <person name="Hou S."/>
            <person name="Chen J."/>
            <person name="Wollam A."/>
            <person name="Pepin K.H."/>
            <person name="Johnson M."/>
            <person name="Bhonagiri V."/>
            <person name="Zhang X."/>
            <person name="Suruliraj S."/>
            <person name="Warren W."/>
            <person name="Chinwalla A."/>
            <person name="Mardis E.R."/>
            <person name="Wilson R.K."/>
        </authorList>
    </citation>
    <scope>NUCLEOTIDE SEQUENCE [LARGE SCALE GENOMIC DNA]</scope>
    <source>
        <strain evidence="2 3">YIT 11840</strain>
    </source>
</reference>
<keyword evidence="1" id="KW-1133">Transmembrane helix</keyword>
<evidence type="ECO:0000313" key="3">
    <source>
        <dbReference type="Proteomes" id="UP000003598"/>
    </source>
</evidence>
<gene>
    <name evidence="2" type="ORF">HMPREF9441_03644</name>
</gene>
<dbReference type="EMBL" id="AFFY01000074">
    <property type="protein sequence ID" value="EHG98537.1"/>
    <property type="molecule type" value="Genomic_DNA"/>
</dbReference>
<keyword evidence="1" id="KW-0812">Transmembrane</keyword>
<comment type="caution">
    <text evidence="2">The sequence shown here is derived from an EMBL/GenBank/DDBJ whole genome shotgun (WGS) entry which is preliminary data.</text>
</comment>
<name>G5SW72_9BACT</name>
<keyword evidence="3" id="KW-1185">Reference proteome</keyword>
<protein>
    <submittedName>
        <fullName evidence="2">Uncharacterized protein</fullName>
    </submittedName>
</protein>
<evidence type="ECO:0000313" key="2">
    <source>
        <dbReference type="EMBL" id="EHG98537.1"/>
    </source>
</evidence>
<evidence type="ECO:0000256" key="1">
    <source>
        <dbReference type="SAM" id="Phobius"/>
    </source>
</evidence>
<feature type="transmembrane region" description="Helical" evidence="1">
    <location>
        <begin position="20"/>
        <end position="44"/>
    </location>
</feature>
<dbReference type="AlphaFoldDB" id="G5SW72"/>
<proteinExistence type="predicted"/>
<organism evidence="2 3">
    <name type="scientific">Paraprevotella clara YIT 11840</name>
    <dbReference type="NCBI Taxonomy" id="762968"/>
    <lineage>
        <taxon>Bacteria</taxon>
        <taxon>Pseudomonadati</taxon>
        <taxon>Bacteroidota</taxon>
        <taxon>Bacteroidia</taxon>
        <taxon>Bacteroidales</taxon>
        <taxon>Prevotellaceae</taxon>
        <taxon>Paraprevotella</taxon>
    </lineage>
</organism>